<reference evidence="1" key="1">
    <citation type="submission" date="2022-06" db="EMBL/GenBank/DDBJ databases">
        <authorList>
            <person name="Legras J.-L."/>
            <person name="Devillers H."/>
            <person name="Grondin C."/>
        </authorList>
    </citation>
    <scope>NUCLEOTIDE SEQUENCE</scope>
    <source>
        <strain evidence="1">CLIB 1444</strain>
    </source>
</reference>
<sequence>MSLTTKEAFAKLPAKLHRFFLKYPPRPFKAYSEKPSTIDDPSMNPFLPNKNPVTGRWQEPKYSLRRSSDLFKLSYKFGISDLIPPLPKKFYQDKYDNKNFMRGMLRFKKHKWERTMEDRVEARTKAIKEMDDIIVKQRPEYKKIIKKRRASQRTWW</sequence>
<keyword evidence="2" id="KW-1185">Reference proteome</keyword>
<dbReference type="EMBL" id="CALSDN010000004">
    <property type="protein sequence ID" value="CAH6720823.1"/>
    <property type="molecule type" value="Genomic_DNA"/>
</dbReference>
<evidence type="ECO:0000313" key="2">
    <source>
        <dbReference type="Proteomes" id="UP001152531"/>
    </source>
</evidence>
<keyword evidence="1" id="KW-0689">Ribosomal protein</keyword>
<keyword evidence="1" id="KW-0687">Ribonucleoprotein</keyword>
<organism evidence="1 2">
    <name type="scientific">[Candida] jaroonii</name>
    <dbReference type="NCBI Taxonomy" id="467808"/>
    <lineage>
        <taxon>Eukaryota</taxon>
        <taxon>Fungi</taxon>
        <taxon>Dikarya</taxon>
        <taxon>Ascomycota</taxon>
        <taxon>Saccharomycotina</taxon>
        <taxon>Pichiomycetes</taxon>
        <taxon>Debaryomycetaceae</taxon>
        <taxon>Yamadazyma</taxon>
    </lineage>
</organism>
<comment type="caution">
    <text evidence="1">The sequence shown here is derived from an EMBL/GenBank/DDBJ whole genome shotgun (WGS) entry which is preliminary data.</text>
</comment>
<protein>
    <submittedName>
        <fullName evidence="1">54S ribosomal protein L25, mitochondrial</fullName>
    </submittedName>
</protein>
<gene>
    <name evidence="1" type="ORF">CLIB1444_04S08746</name>
</gene>
<evidence type="ECO:0000313" key="1">
    <source>
        <dbReference type="EMBL" id="CAH6720823.1"/>
    </source>
</evidence>
<accession>A0ACA9Y722</accession>
<dbReference type="Proteomes" id="UP001152531">
    <property type="component" value="Unassembled WGS sequence"/>
</dbReference>
<proteinExistence type="predicted"/>
<name>A0ACA9Y722_9ASCO</name>